<dbReference type="STRING" id="1131731.BAZO_07079"/>
<proteinExistence type="predicted"/>
<dbReference type="EMBL" id="AJLR01000044">
    <property type="protein sequence ID" value="EKN67957.1"/>
    <property type="molecule type" value="Genomic_DNA"/>
</dbReference>
<keyword evidence="2" id="KW-1185">Reference proteome</keyword>
<evidence type="ECO:0000313" key="2">
    <source>
        <dbReference type="Proteomes" id="UP000006315"/>
    </source>
</evidence>
<dbReference type="InterPro" id="IPR003749">
    <property type="entry name" value="ThiS/MoaD-like"/>
</dbReference>
<sequence length="117" mass="13637">MIKYHSLDFLMNVLYILNYKKKKKRSTKWGTPPKGCKGHFVLFLCRFLERVEEVKVNGSFIELEKQQTLYDFLMLQNFNLGIIVVERNGEIVPKDTYQEVLLTNEDTLEVVTFVGGG</sequence>
<dbReference type="PATRIC" id="fig|1131731.3.peg.1482"/>
<dbReference type="NCBIfam" id="TIGR01683">
    <property type="entry name" value="thiS"/>
    <property type="match status" value="1"/>
</dbReference>
<gene>
    <name evidence="1" type="ORF">BAZO_07079</name>
</gene>
<dbReference type="InterPro" id="IPR012675">
    <property type="entry name" value="Beta-grasp_dom_sf"/>
</dbReference>
<dbReference type="PANTHER" id="PTHR34472:SF1">
    <property type="entry name" value="SULFUR CARRIER PROTEIN THIS"/>
    <property type="match status" value="1"/>
</dbReference>
<organism evidence="1 2">
    <name type="scientific">Schinkia azotoformans LMG 9581</name>
    <dbReference type="NCBI Taxonomy" id="1131731"/>
    <lineage>
        <taxon>Bacteria</taxon>
        <taxon>Bacillati</taxon>
        <taxon>Bacillota</taxon>
        <taxon>Bacilli</taxon>
        <taxon>Bacillales</taxon>
        <taxon>Bacillaceae</taxon>
        <taxon>Calidifontibacillus/Schinkia group</taxon>
        <taxon>Schinkia</taxon>
    </lineage>
</organism>
<dbReference type="SUPFAM" id="SSF54285">
    <property type="entry name" value="MoaD/ThiS"/>
    <property type="match status" value="1"/>
</dbReference>
<accession>K6D605</accession>
<dbReference type="CDD" id="cd00565">
    <property type="entry name" value="Ubl_ThiS"/>
    <property type="match status" value="1"/>
</dbReference>
<protein>
    <submittedName>
        <fullName evidence="1">Thiamine biosynthesis protein ThiS</fullName>
    </submittedName>
</protein>
<comment type="caution">
    <text evidence="1">The sequence shown here is derived from an EMBL/GenBank/DDBJ whole genome shotgun (WGS) entry which is preliminary data.</text>
</comment>
<reference evidence="1 2" key="1">
    <citation type="journal article" date="2012" name="Front. Microbiol.">
        <title>Redundancy and modularity in membrane-associated dissimilatory nitrate reduction in Bacillus.</title>
        <authorList>
            <person name="Heylen K."/>
            <person name="Keltjens J."/>
        </authorList>
    </citation>
    <scope>NUCLEOTIDE SEQUENCE [LARGE SCALE GENOMIC DNA]</scope>
    <source>
        <strain evidence="1 2">LMG 9581</strain>
    </source>
</reference>
<dbReference type="Gene3D" id="3.10.20.30">
    <property type="match status" value="1"/>
</dbReference>
<dbReference type="InterPro" id="IPR016155">
    <property type="entry name" value="Mopterin_synth/thiamin_S_b"/>
</dbReference>
<dbReference type="AlphaFoldDB" id="K6D605"/>
<evidence type="ECO:0000313" key="1">
    <source>
        <dbReference type="EMBL" id="EKN67957.1"/>
    </source>
</evidence>
<dbReference type="Proteomes" id="UP000006315">
    <property type="component" value="Unassembled WGS sequence"/>
</dbReference>
<dbReference type="InterPro" id="IPR010035">
    <property type="entry name" value="Thi_S"/>
</dbReference>
<name>K6D605_SCHAZ</name>
<dbReference type="Pfam" id="PF02597">
    <property type="entry name" value="ThiS"/>
    <property type="match status" value="1"/>
</dbReference>
<dbReference type="PANTHER" id="PTHR34472">
    <property type="entry name" value="SULFUR CARRIER PROTEIN THIS"/>
    <property type="match status" value="1"/>
</dbReference>